<comment type="subcellular location">
    <subcellularLocation>
        <location evidence="1">Membrane</location>
        <topology evidence="1">Multi-pass membrane protein</topology>
    </subcellularLocation>
</comment>
<feature type="transmembrane region" description="Helical" evidence="11">
    <location>
        <begin position="245"/>
        <end position="263"/>
    </location>
</feature>
<dbReference type="GO" id="GO:0015297">
    <property type="term" value="F:antiporter activity"/>
    <property type="evidence" value="ECO:0007669"/>
    <property type="project" value="UniProtKB-KW"/>
</dbReference>
<dbReference type="PANTHER" id="PTHR43562:SF3">
    <property type="entry name" value="SODIUM ION_PROTON EXCHANGER (EUROFUNG)"/>
    <property type="match status" value="1"/>
</dbReference>
<dbReference type="OrthoDB" id="9793589at2"/>
<feature type="transmembrane region" description="Helical" evidence="11">
    <location>
        <begin position="331"/>
        <end position="350"/>
    </location>
</feature>
<feature type="transmembrane region" description="Helical" evidence="11">
    <location>
        <begin position="6"/>
        <end position="23"/>
    </location>
</feature>
<dbReference type="PANTHER" id="PTHR43562">
    <property type="entry name" value="NAPA-TYPE SODIUM/HYDROGEN ANTIPORTER"/>
    <property type="match status" value="1"/>
</dbReference>
<evidence type="ECO:0000256" key="4">
    <source>
        <dbReference type="ARBA" id="ARBA00022449"/>
    </source>
</evidence>
<feature type="transmembrane region" description="Helical" evidence="11">
    <location>
        <begin position="298"/>
        <end position="319"/>
    </location>
</feature>
<feature type="transmembrane region" description="Helical" evidence="11">
    <location>
        <begin position="275"/>
        <end position="292"/>
    </location>
</feature>
<keyword evidence="9 11" id="KW-0472">Membrane</keyword>
<evidence type="ECO:0000256" key="5">
    <source>
        <dbReference type="ARBA" id="ARBA00022692"/>
    </source>
</evidence>
<dbReference type="GO" id="GO:0006814">
    <property type="term" value="P:sodium ion transport"/>
    <property type="evidence" value="ECO:0007669"/>
    <property type="project" value="UniProtKB-KW"/>
</dbReference>
<keyword evidence="4" id="KW-0050">Antiport</keyword>
<protein>
    <submittedName>
        <fullName evidence="13">Kef-type K+ transport system, membrane component</fullName>
    </submittedName>
</protein>
<gene>
    <name evidence="13" type="ORF">FC86_GL000471</name>
</gene>
<dbReference type="GO" id="GO:1902600">
    <property type="term" value="P:proton transmembrane transport"/>
    <property type="evidence" value="ECO:0007669"/>
    <property type="project" value="InterPro"/>
</dbReference>
<dbReference type="Gene3D" id="1.20.1530.20">
    <property type="match status" value="1"/>
</dbReference>
<keyword evidence="10" id="KW-0739">Sodium transport</keyword>
<sequence length="389" mass="42070">MEGMMIMHLILSLFLILIVSTLLKAGFQKVNLPLVIGELLTGILLGPALLGWIHTDESISTVSEVGVVLLLFIAGSHSDLKTLKSVFKSSLTVAVLGVIAPIILIATASITIFAVGFNENIFLGIVLAATSISIALEVLKESGLLQSKMGNVLIGAAIVDDFLTLFILSLFINFNSTGSFDPLALGQTLILQVIFFGFVFVFKKCFPFFDKFLQTKSISLPYFYELFSLVMIFGLSILAEKVGLSGIMGAFFAGIILKDATFFNQVSEKISATAYLIFIPLFFASIGLNMTLDGALDNLPLILIFTLIAILSKFLPGKLVSQYFGLPKNQANIVGSGMIARGEVALILVQTGLTKSIISHDLYVQLIIVVILTTVLTPFMLNYYIKKAG</sequence>
<evidence type="ECO:0000313" key="13">
    <source>
        <dbReference type="EMBL" id="KRN04099.1"/>
    </source>
</evidence>
<feature type="domain" description="Cation/H+ exchanger transmembrane" evidence="12">
    <location>
        <begin position="18"/>
        <end position="381"/>
    </location>
</feature>
<evidence type="ECO:0000256" key="2">
    <source>
        <dbReference type="ARBA" id="ARBA00005551"/>
    </source>
</evidence>
<dbReference type="InterPro" id="IPR006153">
    <property type="entry name" value="Cation/H_exchanger_TM"/>
</dbReference>
<evidence type="ECO:0000259" key="12">
    <source>
        <dbReference type="Pfam" id="PF00999"/>
    </source>
</evidence>
<evidence type="ECO:0000256" key="10">
    <source>
        <dbReference type="ARBA" id="ARBA00023201"/>
    </source>
</evidence>
<keyword evidence="14" id="KW-1185">Reference proteome</keyword>
<dbReference type="EMBL" id="AYZL01000018">
    <property type="protein sequence ID" value="KRN04099.1"/>
    <property type="molecule type" value="Genomic_DNA"/>
</dbReference>
<feature type="transmembrane region" description="Helical" evidence="11">
    <location>
        <begin position="184"/>
        <end position="202"/>
    </location>
</feature>
<dbReference type="GO" id="GO:0016020">
    <property type="term" value="C:membrane"/>
    <property type="evidence" value="ECO:0007669"/>
    <property type="project" value="UniProtKB-SubCell"/>
</dbReference>
<dbReference type="PATRIC" id="fig|1423744.4.peg.484"/>
<evidence type="ECO:0000256" key="3">
    <source>
        <dbReference type="ARBA" id="ARBA00022448"/>
    </source>
</evidence>
<keyword evidence="7" id="KW-0915">Sodium</keyword>
<feature type="transmembrane region" description="Helical" evidence="11">
    <location>
        <begin position="30"/>
        <end position="53"/>
    </location>
</feature>
<evidence type="ECO:0000256" key="8">
    <source>
        <dbReference type="ARBA" id="ARBA00023065"/>
    </source>
</evidence>
<evidence type="ECO:0000256" key="6">
    <source>
        <dbReference type="ARBA" id="ARBA00022989"/>
    </source>
</evidence>
<keyword evidence="6 11" id="KW-1133">Transmembrane helix</keyword>
<evidence type="ECO:0000256" key="7">
    <source>
        <dbReference type="ARBA" id="ARBA00023053"/>
    </source>
</evidence>
<name>A0A0R2DKW2_9LACO</name>
<dbReference type="InterPro" id="IPR038770">
    <property type="entry name" value="Na+/solute_symporter_sf"/>
</dbReference>
<proteinExistence type="inferred from homology"/>
<keyword evidence="8" id="KW-0406">Ion transport</keyword>
<feature type="transmembrane region" description="Helical" evidence="11">
    <location>
        <begin position="151"/>
        <end position="172"/>
    </location>
</feature>
<evidence type="ECO:0000256" key="1">
    <source>
        <dbReference type="ARBA" id="ARBA00004141"/>
    </source>
</evidence>
<feature type="transmembrane region" description="Helical" evidence="11">
    <location>
        <begin position="90"/>
        <end position="115"/>
    </location>
</feature>
<comment type="caution">
    <text evidence="13">The sequence shown here is derived from an EMBL/GenBank/DDBJ whole genome shotgun (WGS) entry which is preliminary data.</text>
</comment>
<dbReference type="AlphaFoldDB" id="A0A0R2DKW2"/>
<feature type="transmembrane region" description="Helical" evidence="11">
    <location>
        <begin position="121"/>
        <end position="139"/>
    </location>
</feature>
<feature type="transmembrane region" description="Helical" evidence="11">
    <location>
        <begin position="222"/>
        <end position="239"/>
    </location>
</feature>
<feature type="transmembrane region" description="Helical" evidence="11">
    <location>
        <begin position="362"/>
        <end position="385"/>
    </location>
</feature>
<evidence type="ECO:0000313" key="14">
    <source>
        <dbReference type="Proteomes" id="UP000051378"/>
    </source>
</evidence>
<dbReference type="Pfam" id="PF00999">
    <property type="entry name" value="Na_H_Exchanger"/>
    <property type="match status" value="1"/>
</dbReference>
<organism evidence="13 14">
    <name type="scientific">Holzapfeliella floricola DSM 23037 = JCM 16512</name>
    <dbReference type="NCBI Taxonomy" id="1423744"/>
    <lineage>
        <taxon>Bacteria</taxon>
        <taxon>Bacillati</taxon>
        <taxon>Bacillota</taxon>
        <taxon>Bacilli</taxon>
        <taxon>Lactobacillales</taxon>
        <taxon>Lactobacillaceae</taxon>
        <taxon>Holzapfeliella</taxon>
    </lineage>
</organism>
<feature type="transmembrane region" description="Helical" evidence="11">
    <location>
        <begin position="59"/>
        <end position="78"/>
    </location>
</feature>
<keyword evidence="3" id="KW-0813">Transport</keyword>
<evidence type="ECO:0000256" key="11">
    <source>
        <dbReference type="SAM" id="Phobius"/>
    </source>
</evidence>
<reference evidence="13 14" key="1">
    <citation type="journal article" date="2015" name="Genome Announc.">
        <title>Expanding the biotechnology potential of lactobacilli through comparative genomics of 213 strains and associated genera.</title>
        <authorList>
            <person name="Sun Z."/>
            <person name="Harris H.M."/>
            <person name="McCann A."/>
            <person name="Guo C."/>
            <person name="Argimon S."/>
            <person name="Zhang W."/>
            <person name="Yang X."/>
            <person name="Jeffery I.B."/>
            <person name="Cooney J.C."/>
            <person name="Kagawa T.F."/>
            <person name="Liu W."/>
            <person name="Song Y."/>
            <person name="Salvetti E."/>
            <person name="Wrobel A."/>
            <person name="Rasinkangas P."/>
            <person name="Parkhill J."/>
            <person name="Rea M.C."/>
            <person name="O'Sullivan O."/>
            <person name="Ritari J."/>
            <person name="Douillard F.P."/>
            <person name="Paul Ross R."/>
            <person name="Yang R."/>
            <person name="Briner A.E."/>
            <person name="Felis G.E."/>
            <person name="de Vos W.M."/>
            <person name="Barrangou R."/>
            <person name="Klaenhammer T.R."/>
            <person name="Caufield P.W."/>
            <person name="Cui Y."/>
            <person name="Zhang H."/>
            <person name="O'Toole P.W."/>
        </authorList>
    </citation>
    <scope>NUCLEOTIDE SEQUENCE [LARGE SCALE GENOMIC DNA]</scope>
    <source>
        <strain evidence="13 14">DSM 23037</strain>
    </source>
</reference>
<dbReference type="STRING" id="1423744.FC86_GL000471"/>
<dbReference type="Proteomes" id="UP000051378">
    <property type="component" value="Unassembled WGS sequence"/>
</dbReference>
<accession>A0A0R2DKW2</accession>
<comment type="similarity">
    <text evidence="2">Belongs to the monovalent cation:proton antiporter 2 (CPA2) transporter (TC 2.A.37) family.</text>
</comment>
<keyword evidence="5 11" id="KW-0812">Transmembrane</keyword>
<evidence type="ECO:0000256" key="9">
    <source>
        <dbReference type="ARBA" id="ARBA00023136"/>
    </source>
</evidence>